<organism evidence="2 3">
    <name type="scientific">Argiope bruennichi</name>
    <name type="common">Wasp spider</name>
    <name type="synonym">Aranea bruennichi</name>
    <dbReference type="NCBI Taxonomy" id="94029"/>
    <lineage>
        <taxon>Eukaryota</taxon>
        <taxon>Metazoa</taxon>
        <taxon>Ecdysozoa</taxon>
        <taxon>Arthropoda</taxon>
        <taxon>Chelicerata</taxon>
        <taxon>Arachnida</taxon>
        <taxon>Araneae</taxon>
        <taxon>Araneomorphae</taxon>
        <taxon>Entelegynae</taxon>
        <taxon>Araneoidea</taxon>
        <taxon>Araneidae</taxon>
        <taxon>Argiope</taxon>
    </lineage>
</organism>
<evidence type="ECO:0000256" key="1">
    <source>
        <dbReference type="SAM" id="MobiDB-lite"/>
    </source>
</evidence>
<feature type="compositionally biased region" description="Basic and acidic residues" evidence="1">
    <location>
        <begin position="45"/>
        <end position="54"/>
    </location>
</feature>
<evidence type="ECO:0000313" key="2">
    <source>
        <dbReference type="EMBL" id="KAF8790740.1"/>
    </source>
</evidence>
<dbReference type="Proteomes" id="UP000807504">
    <property type="component" value="Unassembled WGS sequence"/>
</dbReference>
<name>A0A8T0FMV3_ARGBR</name>
<keyword evidence="3" id="KW-1185">Reference proteome</keyword>
<evidence type="ECO:0000313" key="3">
    <source>
        <dbReference type="Proteomes" id="UP000807504"/>
    </source>
</evidence>
<protein>
    <submittedName>
        <fullName evidence="2">Uncharacterized protein</fullName>
    </submittedName>
</protein>
<feature type="compositionally biased region" description="Polar residues" evidence="1">
    <location>
        <begin position="60"/>
        <end position="69"/>
    </location>
</feature>
<proteinExistence type="predicted"/>
<sequence>MQLEARDDILGTKIFPVLKKMKNHSTEETEILTRKDASEQLDLSDNERHAEKTTDAACQRLQSIDGNPNTSTRATYCSATWGLSVSSVADTARGTCASFPSAKEFAKWFMQKGAVDTSLLASLLFTDEASFIREGVFNTHQHGTRNHTAQHRFAINL</sequence>
<feature type="region of interest" description="Disordered" evidence="1">
    <location>
        <begin position="39"/>
        <end position="69"/>
    </location>
</feature>
<accession>A0A8T0FMV3</accession>
<dbReference type="AlphaFoldDB" id="A0A8T0FMV3"/>
<dbReference type="EMBL" id="JABXBU010000011">
    <property type="protein sequence ID" value="KAF8790740.1"/>
    <property type="molecule type" value="Genomic_DNA"/>
</dbReference>
<gene>
    <name evidence="2" type="ORF">HNY73_005716</name>
</gene>
<reference evidence="2" key="2">
    <citation type="submission" date="2020-06" db="EMBL/GenBank/DDBJ databases">
        <authorList>
            <person name="Sheffer M."/>
        </authorList>
    </citation>
    <scope>NUCLEOTIDE SEQUENCE</scope>
</reference>
<comment type="caution">
    <text evidence="2">The sequence shown here is derived from an EMBL/GenBank/DDBJ whole genome shotgun (WGS) entry which is preliminary data.</text>
</comment>
<reference evidence="2" key="1">
    <citation type="journal article" date="2020" name="bioRxiv">
        <title>Chromosome-level reference genome of the European wasp spider Argiope bruennichi: a resource for studies on range expansion and evolutionary adaptation.</title>
        <authorList>
            <person name="Sheffer M.M."/>
            <person name="Hoppe A."/>
            <person name="Krehenwinkel H."/>
            <person name="Uhl G."/>
            <person name="Kuss A.W."/>
            <person name="Jensen L."/>
            <person name="Jensen C."/>
            <person name="Gillespie R.G."/>
            <person name="Hoff K.J."/>
            <person name="Prost S."/>
        </authorList>
    </citation>
    <scope>NUCLEOTIDE SEQUENCE</scope>
</reference>